<dbReference type="InterPro" id="IPR018391">
    <property type="entry name" value="PQQ_b-propeller_rpt"/>
</dbReference>
<evidence type="ECO:0000313" key="12">
    <source>
        <dbReference type="EMBL" id="CAD7222068.1"/>
    </source>
</evidence>
<dbReference type="Gene3D" id="1.10.10.1150">
    <property type="entry name" value="Coenzyme PQQ synthesis protein D (PqqD)"/>
    <property type="match status" value="1"/>
</dbReference>
<evidence type="ECO:0000259" key="11">
    <source>
        <dbReference type="Pfam" id="PF13360"/>
    </source>
</evidence>
<feature type="domain" description="Pyrrolo-quinoline quinone repeat" evidence="10">
    <location>
        <begin position="126"/>
        <end position="446"/>
    </location>
</feature>
<evidence type="ECO:0000256" key="8">
    <source>
        <dbReference type="ARBA" id="ARBA00023002"/>
    </source>
</evidence>
<reference evidence="12" key="1">
    <citation type="submission" date="2020-11" db="EMBL/GenBank/DDBJ databases">
        <authorList>
            <person name="Tran Van P."/>
        </authorList>
    </citation>
    <scope>NUCLEOTIDE SEQUENCE</scope>
</reference>
<dbReference type="Gene3D" id="2.140.10.10">
    <property type="entry name" value="Quinoprotein alcohol dehydrogenase-like superfamily"/>
    <property type="match status" value="1"/>
</dbReference>
<dbReference type="CDD" id="cd10277">
    <property type="entry name" value="PQQ_ADH_I"/>
    <property type="match status" value="1"/>
</dbReference>
<dbReference type="GO" id="GO:0016020">
    <property type="term" value="C:membrane"/>
    <property type="evidence" value="ECO:0007669"/>
    <property type="project" value="InterPro"/>
</dbReference>
<keyword evidence="7" id="KW-0634">PQQ</keyword>
<evidence type="ECO:0000256" key="4">
    <source>
        <dbReference type="ARBA" id="ARBA00022723"/>
    </source>
</evidence>
<dbReference type="InterPro" id="IPR002372">
    <property type="entry name" value="PQQ_rpt_dom"/>
</dbReference>
<keyword evidence="8" id="KW-0560">Oxidoreductase</keyword>
<feature type="domain" description="Pyrrolo-quinoline quinone repeat" evidence="11">
    <location>
        <begin position="554"/>
        <end position="622"/>
    </location>
</feature>
<proteinExistence type="inferred from homology"/>
<dbReference type="Pfam" id="PF01011">
    <property type="entry name" value="PQQ"/>
    <property type="match status" value="1"/>
</dbReference>
<dbReference type="InterPro" id="IPR001479">
    <property type="entry name" value="Quinoprotein_DH_CS"/>
</dbReference>
<dbReference type="PROSITE" id="PS00364">
    <property type="entry name" value="BACTERIAL_PQQ_2"/>
    <property type="match status" value="1"/>
</dbReference>
<dbReference type="PANTHER" id="PTHR32303:SF20">
    <property type="entry name" value="QUINOPROTEIN ETHANOL DEHYDROGENASE"/>
    <property type="match status" value="1"/>
</dbReference>
<evidence type="ECO:0000256" key="3">
    <source>
        <dbReference type="ARBA" id="ARBA00008156"/>
    </source>
</evidence>
<dbReference type="EMBL" id="OB660025">
    <property type="protein sequence ID" value="CAD7222068.1"/>
    <property type="molecule type" value="Genomic_DNA"/>
</dbReference>
<protein>
    <recommendedName>
        <fullName evidence="10 11">Pyrrolo-quinoline quinone repeat domain-containing protein</fullName>
    </recommendedName>
</protein>
<dbReference type="PANTHER" id="PTHR32303">
    <property type="entry name" value="QUINOPROTEIN ALCOHOL DEHYDROGENASE (CYTOCHROME C)"/>
    <property type="match status" value="1"/>
</dbReference>
<evidence type="ECO:0000256" key="1">
    <source>
        <dbReference type="ARBA" id="ARBA00001931"/>
    </source>
</evidence>
<evidence type="ECO:0000259" key="10">
    <source>
        <dbReference type="Pfam" id="PF01011"/>
    </source>
</evidence>
<dbReference type="SMART" id="SM00564">
    <property type="entry name" value="PQQ"/>
    <property type="match status" value="6"/>
</dbReference>
<keyword evidence="4" id="KW-0479">Metal-binding</keyword>
<name>A0A7R8VZR6_9CRUS</name>
<comment type="cofactor">
    <cofactor evidence="1">
        <name>pyrroloquinoline quinone</name>
        <dbReference type="ChEBI" id="CHEBI:58442"/>
    </cofactor>
</comment>
<dbReference type="FunFam" id="2.140.10.10:FF:000003">
    <property type="entry name" value="Methanol dehydrogenase, large subunit"/>
    <property type="match status" value="1"/>
</dbReference>
<dbReference type="InterPro" id="IPR011047">
    <property type="entry name" value="Quinoprotein_ADH-like_sf"/>
</dbReference>
<dbReference type="InterPro" id="IPR041881">
    <property type="entry name" value="PqqD_sf"/>
</dbReference>
<accession>A0A7R8VZR6</accession>
<comment type="subcellular location">
    <subcellularLocation>
        <location evidence="2">Periplasm</location>
    </subcellularLocation>
</comment>
<keyword evidence="9" id="KW-1015">Disulfide bond</keyword>
<dbReference type="GO" id="GO:0016614">
    <property type="term" value="F:oxidoreductase activity, acting on CH-OH group of donors"/>
    <property type="evidence" value="ECO:0007669"/>
    <property type="project" value="InterPro"/>
</dbReference>
<dbReference type="SUPFAM" id="SSF50998">
    <property type="entry name" value="Quinoprotein alcohol dehydrogenase-like"/>
    <property type="match status" value="1"/>
</dbReference>
<gene>
    <name evidence="12" type="ORF">CTOB1V02_LOCUS87</name>
</gene>
<dbReference type="OrthoDB" id="408177at2759"/>
<evidence type="ECO:0000256" key="5">
    <source>
        <dbReference type="ARBA" id="ARBA00022729"/>
    </source>
</evidence>
<organism evidence="12">
    <name type="scientific">Cyprideis torosa</name>
    <dbReference type="NCBI Taxonomy" id="163714"/>
    <lineage>
        <taxon>Eukaryota</taxon>
        <taxon>Metazoa</taxon>
        <taxon>Ecdysozoa</taxon>
        <taxon>Arthropoda</taxon>
        <taxon>Crustacea</taxon>
        <taxon>Oligostraca</taxon>
        <taxon>Ostracoda</taxon>
        <taxon>Podocopa</taxon>
        <taxon>Podocopida</taxon>
        <taxon>Cytherocopina</taxon>
        <taxon>Cytheroidea</taxon>
        <taxon>Cytherideidae</taxon>
        <taxon>Cyprideis</taxon>
    </lineage>
</organism>
<comment type="similarity">
    <text evidence="3">Belongs to the bacterial PQQ dehydrogenase family.</text>
</comment>
<dbReference type="GO" id="GO:0005509">
    <property type="term" value="F:calcium ion binding"/>
    <property type="evidence" value="ECO:0007669"/>
    <property type="project" value="InterPro"/>
</dbReference>
<dbReference type="InterPro" id="IPR017512">
    <property type="entry name" value="PQQ_MeOH/EtOH_DH"/>
</dbReference>
<evidence type="ECO:0000256" key="9">
    <source>
        <dbReference type="ARBA" id="ARBA00023157"/>
    </source>
</evidence>
<dbReference type="AlphaFoldDB" id="A0A7R8VZR6"/>
<evidence type="ECO:0000256" key="6">
    <source>
        <dbReference type="ARBA" id="ARBA00022764"/>
    </source>
</evidence>
<evidence type="ECO:0000256" key="2">
    <source>
        <dbReference type="ARBA" id="ARBA00004418"/>
    </source>
</evidence>
<dbReference type="NCBIfam" id="TIGR03075">
    <property type="entry name" value="PQQ_enz_alc_DH"/>
    <property type="match status" value="1"/>
</dbReference>
<dbReference type="Pfam" id="PF13360">
    <property type="entry name" value="PQQ_2"/>
    <property type="match status" value="1"/>
</dbReference>
<keyword evidence="5" id="KW-0732">Signal</keyword>
<evidence type="ECO:0000256" key="7">
    <source>
        <dbReference type="ARBA" id="ARBA00022891"/>
    </source>
</evidence>
<sequence length="670" mass="73514">MTIDTKSKVNLYKPSLAPKCSLYFDSIHNRWVIRAPNQVVFPDSNSLEVLLLCDGKQSIAQISDKLDRNKNRRQSQNEIIMKRFSHVKYMTLNTFVSALMVTGVAHAGVTDEDILNDQMTTGDVVSYGLGPRGQRYSPLTAINTDTVKNMHPAWAFSFGGEKQRGQESQPMIKDGVMYVTGSYSRVFAIDLKTGDELWQYDARLPDGIMPCCDVINRGVALYGDLVIFGTLDAKMVALNNKTGKVVWKKTVDDYKAGYSLTAAPMIVRGKVITGISGGEFGIVGRVTAYDALTGEIAWTRPTVEGHMGYTYSDGKEIENGISGGESGKTWPGDLWKTGGAAPWLGGTYDPDTDLIYMGTGNPSPWNSHMRPGDNLFSSSRLAIDPDDGKIVWHFQTTPNDGWDFDGVNELIPFDYTDENGATIKAAATADRNGYFYVLNREDGTFIRGFPFVDKITWSTGLDENGRPVYDPANRPGDPTASEDGKKGTVVVAAPSFLGGKNWMPMGYSKDTGLFYVPSNEWEMDIWNEPISYKQGAAYLGAGFTIKSINEDYIGVLRAIDPKTGEEAWRYENYAPLWGGVLSTAGNLVFFGTPEGYLKGLNAETGEELYSFNTGSGIVGSPVTWEMDGEQYVAVMSGWGGAVPLWGGEVAKRVKHLNQGGTLWTFKLPKS</sequence>
<keyword evidence="6" id="KW-0574">Periplasm</keyword>
<dbReference type="InterPro" id="IPR034119">
    <property type="entry name" value="ADHI"/>
</dbReference>